<dbReference type="EMBL" id="MCGN01000002">
    <property type="protein sequence ID" value="ORZ00217.1"/>
    <property type="molecule type" value="Genomic_DNA"/>
</dbReference>
<dbReference type="OMA" id="LWNPAML"/>
<dbReference type="PANTHER" id="PTHR28174:SF1">
    <property type="entry name" value="LARGE RIBOSOMAL SUBUNIT PROTEIN BL31M"/>
    <property type="match status" value="1"/>
</dbReference>
<dbReference type="OrthoDB" id="5587740at2759"/>
<dbReference type="STRING" id="13706.A0A1X2HLI2"/>
<reference evidence="3 4" key="1">
    <citation type="submission" date="2016-07" db="EMBL/GenBank/DDBJ databases">
        <title>Pervasive Adenine N6-methylation of Active Genes in Fungi.</title>
        <authorList>
            <consortium name="DOE Joint Genome Institute"/>
            <person name="Mondo S.J."/>
            <person name="Dannebaum R.O."/>
            <person name="Kuo R.C."/>
            <person name="Labutti K."/>
            <person name="Haridas S."/>
            <person name="Kuo A."/>
            <person name="Salamov A."/>
            <person name="Ahrendt S.R."/>
            <person name="Lipzen A."/>
            <person name="Sullivan W."/>
            <person name="Andreopoulos W.B."/>
            <person name="Clum A."/>
            <person name="Lindquist E."/>
            <person name="Daum C."/>
            <person name="Ramamoorthy G.K."/>
            <person name="Gryganskyi A."/>
            <person name="Culley D."/>
            <person name="Magnuson J.K."/>
            <person name="James T.Y."/>
            <person name="O'Malley M.A."/>
            <person name="Stajich J.E."/>
            <person name="Spatafora J.W."/>
            <person name="Visel A."/>
            <person name="Grigoriev I.V."/>
        </authorList>
    </citation>
    <scope>NUCLEOTIDE SEQUENCE [LARGE SCALE GENOMIC DNA]</scope>
    <source>
        <strain evidence="3 4">NRRL 2496</strain>
    </source>
</reference>
<dbReference type="GO" id="GO:0005762">
    <property type="term" value="C:mitochondrial large ribosomal subunit"/>
    <property type="evidence" value="ECO:0007669"/>
    <property type="project" value="InterPro"/>
</dbReference>
<dbReference type="PANTHER" id="PTHR28174">
    <property type="entry name" value="54S RIBOSOMAL PROTEIN L36, MITOCHONDRIAL"/>
    <property type="match status" value="1"/>
</dbReference>
<feature type="compositionally biased region" description="Low complexity" evidence="1">
    <location>
        <begin position="110"/>
        <end position="120"/>
    </location>
</feature>
<evidence type="ECO:0000313" key="4">
    <source>
        <dbReference type="Proteomes" id="UP000242180"/>
    </source>
</evidence>
<evidence type="ECO:0000313" key="3">
    <source>
        <dbReference type="EMBL" id="ORZ00217.1"/>
    </source>
</evidence>
<name>A0A1X2HLI2_SYNRA</name>
<comment type="caution">
    <text evidence="3">The sequence shown here is derived from an EMBL/GenBank/DDBJ whole genome shotgun (WGS) entry which is preliminary data.</text>
</comment>
<dbReference type="GO" id="GO:0032543">
    <property type="term" value="P:mitochondrial translation"/>
    <property type="evidence" value="ECO:0007669"/>
    <property type="project" value="InterPro"/>
</dbReference>
<feature type="domain" description="Ribosomal protein bL31m N-terminal" evidence="2">
    <location>
        <begin position="21"/>
        <end position="68"/>
    </location>
</feature>
<organism evidence="3 4">
    <name type="scientific">Syncephalastrum racemosum</name>
    <name type="common">Filamentous fungus</name>
    <dbReference type="NCBI Taxonomy" id="13706"/>
    <lineage>
        <taxon>Eukaryota</taxon>
        <taxon>Fungi</taxon>
        <taxon>Fungi incertae sedis</taxon>
        <taxon>Mucoromycota</taxon>
        <taxon>Mucoromycotina</taxon>
        <taxon>Mucoromycetes</taxon>
        <taxon>Mucorales</taxon>
        <taxon>Syncephalastraceae</taxon>
        <taxon>Syncephalastrum</taxon>
    </lineage>
</organism>
<dbReference type="GO" id="GO:0003735">
    <property type="term" value="F:structural constituent of ribosome"/>
    <property type="evidence" value="ECO:0007669"/>
    <property type="project" value="InterPro"/>
</dbReference>
<dbReference type="InParanoid" id="A0A1X2HLI2"/>
<gene>
    <name evidence="3" type="ORF">BCR43DRAFT_484861</name>
</gene>
<protein>
    <recommendedName>
        <fullName evidence="2">Ribosomal protein bL31m N-terminal domain-containing protein</fullName>
    </recommendedName>
</protein>
<dbReference type="Pfam" id="PF21492">
    <property type="entry name" value="bL31_N"/>
    <property type="match status" value="1"/>
</dbReference>
<proteinExistence type="predicted"/>
<dbReference type="InterPro" id="IPR034600">
    <property type="entry name" value="Ribosomal_bL31m"/>
</dbReference>
<feature type="compositionally biased region" description="Basic residues" evidence="1">
    <location>
        <begin position="121"/>
        <end position="130"/>
    </location>
</feature>
<keyword evidence="4" id="KW-1185">Reference proteome</keyword>
<sequence>MLSIARLSVTRPSLVRHASTKAAVETPEQFLQTVVLSNGSTITVRTTSPRSQIRLTKDTRNHPLWNPAMLKEGVRDESEQLNKFQKRFGAESDLGDLSWIESDEAVSAAMKKAAASGGYKKPPKEKKGRR</sequence>
<accession>A0A1X2HLI2</accession>
<dbReference type="AlphaFoldDB" id="A0A1X2HLI2"/>
<dbReference type="Proteomes" id="UP000242180">
    <property type="component" value="Unassembled WGS sequence"/>
</dbReference>
<evidence type="ECO:0000259" key="2">
    <source>
        <dbReference type="Pfam" id="PF21492"/>
    </source>
</evidence>
<dbReference type="Gene3D" id="6.20.130.10">
    <property type="match status" value="1"/>
</dbReference>
<evidence type="ECO:0000256" key="1">
    <source>
        <dbReference type="SAM" id="MobiDB-lite"/>
    </source>
</evidence>
<dbReference type="InterPro" id="IPR048874">
    <property type="entry name" value="Ribosomal_bL31m_N"/>
</dbReference>
<feature type="region of interest" description="Disordered" evidence="1">
    <location>
        <begin position="110"/>
        <end position="130"/>
    </location>
</feature>